<dbReference type="PANTHER" id="PTHR30126:SF64">
    <property type="entry name" value="HTH-TYPE TRANSCRIPTIONAL REGULATOR CITR"/>
    <property type="match status" value="1"/>
</dbReference>
<dbReference type="InterPro" id="IPR000847">
    <property type="entry name" value="LysR_HTH_N"/>
</dbReference>
<dbReference type="InterPro" id="IPR005119">
    <property type="entry name" value="LysR_subst-bd"/>
</dbReference>
<protein>
    <submittedName>
        <fullName evidence="6">LysR family transcriptional regulator</fullName>
    </submittedName>
</protein>
<evidence type="ECO:0000256" key="1">
    <source>
        <dbReference type="ARBA" id="ARBA00009437"/>
    </source>
</evidence>
<dbReference type="RefSeq" id="WP_377349879.1">
    <property type="nucleotide sequence ID" value="NZ_JBHLTP010000013.1"/>
</dbReference>
<evidence type="ECO:0000313" key="7">
    <source>
        <dbReference type="Proteomes" id="UP001589836"/>
    </source>
</evidence>
<organism evidence="6 7">
    <name type="scientific">Pontibacillus salicampi</name>
    <dbReference type="NCBI Taxonomy" id="1449801"/>
    <lineage>
        <taxon>Bacteria</taxon>
        <taxon>Bacillati</taxon>
        <taxon>Bacillota</taxon>
        <taxon>Bacilli</taxon>
        <taxon>Bacillales</taxon>
        <taxon>Bacillaceae</taxon>
        <taxon>Pontibacillus</taxon>
    </lineage>
</organism>
<dbReference type="InterPro" id="IPR036390">
    <property type="entry name" value="WH_DNA-bd_sf"/>
</dbReference>
<keyword evidence="2" id="KW-0805">Transcription regulation</keyword>
<dbReference type="PANTHER" id="PTHR30126">
    <property type="entry name" value="HTH-TYPE TRANSCRIPTIONAL REGULATOR"/>
    <property type="match status" value="1"/>
</dbReference>
<evidence type="ECO:0000256" key="2">
    <source>
        <dbReference type="ARBA" id="ARBA00023015"/>
    </source>
</evidence>
<evidence type="ECO:0000256" key="4">
    <source>
        <dbReference type="ARBA" id="ARBA00023163"/>
    </source>
</evidence>
<dbReference type="EMBL" id="JBHLTP010000013">
    <property type="protein sequence ID" value="MFC0525085.1"/>
    <property type="molecule type" value="Genomic_DNA"/>
</dbReference>
<sequence>MELSWINTFVTVAEEGSFRKAADLLYVSQPTITVHVKSLEKNLGVTLFQRNNRNVKLTEEGRVYLTHAKQLLSTYQKGVEELQTYTQGYNTTLRLAISPLIADTVMPSVLKRFTKENPNVEISVHVMESEDIEKALTSEQVDIGFSCMESHNPDLQCQMLYEDEVVFVAPHDGMDMETAPAHDIEDLFSKHYLLSHNHPGYWNPLLQQLKTWYPGLRSMKVSQIHITKRFIENGLGISFLPKATVRRELMEGRLVEVNFGNVELPKANTYAITKYHHSLEREFLDFVTQYRYK</sequence>
<comment type="caution">
    <text evidence="6">The sequence shown here is derived from an EMBL/GenBank/DDBJ whole genome shotgun (WGS) entry which is preliminary data.</text>
</comment>
<feature type="domain" description="HTH lysR-type" evidence="5">
    <location>
        <begin position="1"/>
        <end position="58"/>
    </location>
</feature>
<evidence type="ECO:0000259" key="5">
    <source>
        <dbReference type="PROSITE" id="PS50931"/>
    </source>
</evidence>
<name>A0ABV6LRQ2_9BACI</name>
<dbReference type="Pfam" id="PF00126">
    <property type="entry name" value="HTH_1"/>
    <property type="match status" value="1"/>
</dbReference>
<accession>A0ABV6LRQ2</accession>
<dbReference type="SUPFAM" id="SSF53850">
    <property type="entry name" value="Periplasmic binding protein-like II"/>
    <property type="match status" value="1"/>
</dbReference>
<reference evidence="6 7" key="1">
    <citation type="submission" date="2024-09" db="EMBL/GenBank/DDBJ databases">
        <authorList>
            <person name="Sun Q."/>
            <person name="Mori K."/>
        </authorList>
    </citation>
    <scope>NUCLEOTIDE SEQUENCE [LARGE SCALE GENOMIC DNA]</scope>
    <source>
        <strain evidence="6 7">NCAIM B.02529</strain>
    </source>
</reference>
<dbReference type="CDD" id="cd05466">
    <property type="entry name" value="PBP2_LTTR_substrate"/>
    <property type="match status" value="1"/>
</dbReference>
<evidence type="ECO:0000313" key="6">
    <source>
        <dbReference type="EMBL" id="MFC0525085.1"/>
    </source>
</evidence>
<dbReference type="SUPFAM" id="SSF46785">
    <property type="entry name" value="Winged helix' DNA-binding domain"/>
    <property type="match status" value="1"/>
</dbReference>
<evidence type="ECO:0000256" key="3">
    <source>
        <dbReference type="ARBA" id="ARBA00023125"/>
    </source>
</evidence>
<dbReference type="Gene3D" id="3.40.190.290">
    <property type="match status" value="1"/>
</dbReference>
<dbReference type="InterPro" id="IPR036388">
    <property type="entry name" value="WH-like_DNA-bd_sf"/>
</dbReference>
<dbReference type="PROSITE" id="PS50931">
    <property type="entry name" value="HTH_LYSR"/>
    <property type="match status" value="1"/>
</dbReference>
<dbReference type="Pfam" id="PF03466">
    <property type="entry name" value="LysR_substrate"/>
    <property type="match status" value="1"/>
</dbReference>
<keyword evidence="3" id="KW-0238">DNA-binding</keyword>
<dbReference type="Proteomes" id="UP001589836">
    <property type="component" value="Unassembled WGS sequence"/>
</dbReference>
<gene>
    <name evidence="6" type="ORF">ACFFGV_16005</name>
</gene>
<dbReference type="PRINTS" id="PR00039">
    <property type="entry name" value="HTHLYSR"/>
</dbReference>
<proteinExistence type="inferred from homology"/>
<keyword evidence="7" id="KW-1185">Reference proteome</keyword>
<keyword evidence="4" id="KW-0804">Transcription</keyword>
<comment type="similarity">
    <text evidence="1">Belongs to the LysR transcriptional regulatory family.</text>
</comment>
<dbReference type="Gene3D" id="1.10.10.10">
    <property type="entry name" value="Winged helix-like DNA-binding domain superfamily/Winged helix DNA-binding domain"/>
    <property type="match status" value="1"/>
</dbReference>